<name>A0ABN2E7R8_9ACTN</name>
<accession>A0ABN2E7R8</accession>
<dbReference type="InterPro" id="IPR001387">
    <property type="entry name" value="Cro/C1-type_HTH"/>
</dbReference>
<dbReference type="PROSITE" id="PS50943">
    <property type="entry name" value="HTH_CROC1"/>
    <property type="match status" value="1"/>
</dbReference>
<dbReference type="InterPro" id="IPR010982">
    <property type="entry name" value="Lambda_DNA-bd_dom_sf"/>
</dbReference>
<evidence type="ECO:0000259" key="1">
    <source>
        <dbReference type="PROSITE" id="PS50943"/>
    </source>
</evidence>
<dbReference type="InterPro" id="IPR041413">
    <property type="entry name" value="MLTR_LBD"/>
</dbReference>
<sequence>MVTVSNKDDVREFLTSRRANVTPEQAGLPTFGDKRRVAGLRREEVALLAGVSADYYTRLERGNLSGVSDQVLDALAQALRLDDAERAHLYDLARAATGPVRGSRRTAVSKVRPGIHRILESLTTPAYVRNARTDILAANDLTFALYGDILDRDRMPLNLAKFLFLDQRAPTFFLDWETVADDSVAALRVEAGHNPHDKSLTDLVGELATRSDEFRVRWARHNVKHHRTAAKRLHSPLIGDIDLTGEAMELPGDGLVIITYTAEPGSPAGEALRFLSSWANRTAAQPQQATPEYDT</sequence>
<dbReference type="Pfam" id="PF13560">
    <property type="entry name" value="HTH_31"/>
    <property type="match status" value="1"/>
</dbReference>
<organism evidence="2 3">
    <name type="scientific">Kribbella hippodromi</name>
    <dbReference type="NCBI Taxonomy" id="434347"/>
    <lineage>
        <taxon>Bacteria</taxon>
        <taxon>Bacillati</taxon>
        <taxon>Actinomycetota</taxon>
        <taxon>Actinomycetes</taxon>
        <taxon>Propionibacteriales</taxon>
        <taxon>Kribbellaceae</taxon>
        <taxon>Kribbella</taxon>
    </lineage>
</organism>
<feature type="domain" description="HTH cro/C1-type" evidence="1">
    <location>
        <begin position="35"/>
        <end position="86"/>
    </location>
</feature>
<evidence type="ECO:0000313" key="3">
    <source>
        <dbReference type="Proteomes" id="UP001501705"/>
    </source>
</evidence>
<dbReference type="Gene3D" id="3.30.450.180">
    <property type="match status" value="1"/>
</dbReference>
<dbReference type="SMART" id="SM00530">
    <property type="entry name" value="HTH_XRE"/>
    <property type="match status" value="1"/>
</dbReference>
<dbReference type="Proteomes" id="UP001501705">
    <property type="component" value="Unassembled WGS sequence"/>
</dbReference>
<evidence type="ECO:0000313" key="2">
    <source>
        <dbReference type="EMBL" id="GAA1598749.1"/>
    </source>
</evidence>
<reference evidence="2 3" key="1">
    <citation type="journal article" date="2019" name="Int. J. Syst. Evol. Microbiol.">
        <title>The Global Catalogue of Microorganisms (GCM) 10K type strain sequencing project: providing services to taxonomists for standard genome sequencing and annotation.</title>
        <authorList>
            <consortium name="The Broad Institute Genomics Platform"/>
            <consortium name="The Broad Institute Genome Sequencing Center for Infectious Disease"/>
            <person name="Wu L."/>
            <person name="Ma J."/>
        </authorList>
    </citation>
    <scope>NUCLEOTIDE SEQUENCE [LARGE SCALE GENOMIC DNA]</scope>
    <source>
        <strain evidence="2 3">JCM 15572</strain>
    </source>
</reference>
<comment type="caution">
    <text evidence="2">The sequence shown here is derived from an EMBL/GenBank/DDBJ whole genome shotgun (WGS) entry which is preliminary data.</text>
</comment>
<proteinExistence type="predicted"/>
<dbReference type="EMBL" id="BAAAPH010000026">
    <property type="protein sequence ID" value="GAA1598749.1"/>
    <property type="molecule type" value="Genomic_DNA"/>
</dbReference>
<protein>
    <submittedName>
        <fullName evidence="2">Helix-turn-helix transcriptional regulator</fullName>
    </submittedName>
</protein>
<dbReference type="PANTHER" id="PTHR35010">
    <property type="entry name" value="BLL4672 PROTEIN-RELATED"/>
    <property type="match status" value="1"/>
</dbReference>
<gene>
    <name evidence="2" type="ORF">GCM10009804_64140</name>
</gene>
<dbReference type="PANTHER" id="PTHR35010:SF2">
    <property type="entry name" value="BLL4672 PROTEIN"/>
    <property type="match status" value="1"/>
</dbReference>
<dbReference type="Pfam" id="PF17765">
    <property type="entry name" value="MLTR_LBD"/>
    <property type="match status" value="1"/>
</dbReference>
<dbReference type="Gene3D" id="1.10.260.40">
    <property type="entry name" value="lambda repressor-like DNA-binding domains"/>
    <property type="match status" value="1"/>
</dbReference>
<dbReference type="SUPFAM" id="SSF47413">
    <property type="entry name" value="lambda repressor-like DNA-binding domains"/>
    <property type="match status" value="1"/>
</dbReference>
<dbReference type="CDD" id="cd00093">
    <property type="entry name" value="HTH_XRE"/>
    <property type="match status" value="1"/>
</dbReference>
<keyword evidence="3" id="KW-1185">Reference proteome</keyword>